<feature type="coiled-coil region" evidence="6">
    <location>
        <begin position="186"/>
        <end position="213"/>
    </location>
</feature>
<dbReference type="SUPFAM" id="SSF52172">
    <property type="entry name" value="CheY-like"/>
    <property type="match status" value="1"/>
</dbReference>
<dbReference type="EC" id="2.7.13.3" evidence="2"/>
<keyword evidence="11" id="KW-1185">Reference proteome</keyword>
<keyword evidence="6" id="KW-0175">Coiled coil</keyword>
<dbReference type="RefSeq" id="WP_307345729.1">
    <property type="nucleotide sequence ID" value="NZ_JAUSVS010000001.1"/>
</dbReference>
<evidence type="ECO:0000256" key="2">
    <source>
        <dbReference type="ARBA" id="ARBA00012438"/>
    </source>
</evidence>
<dbReference type="PRINTS" id="PR00344">
    <property type="entry name" value="BCTRLSENSOR"/>
</dbReference>
<evidence type="ECO:0000256" key="4">
    <source>
        <dbReference type="ARBA" id="ARBA00023012"/>
    </source>
</evidence>
<feature type="transmembrane region" description="Helical" evidence="7">
    <location>
        <begin position="21"/>
        <end position="38"/>
    </location>
</feature>
<evidence type="ECO:0000313" key="11">
    <source>
        <dbReference type="Proteomes" id="UP001228905"/>
    </source>
</evidence>
<keyword evidence="10" id="KW-0418">Kinase</keyword>
<dbReference type="Gene3D" id="3.40.50.2300">
    <property type="match status" value="1"/>
</dbReference>
<feature type="modified residue" description="4-aspartylphosphate" evidence="5">
    <location>
        <position position="510"/>
    </location>
</feature>
<evidence type="ECO:0000256" key="3">
    <source>
        <dbReference type="ARBA" id="ARBA00022553"/>
    </source>
</evidence>
<dbReference type="InterPro" id="IPR004358">
    <property type="entry name" value="Sig_transdc_His_kin-like_C"/>
</dbReference>
<gene>
    <name evidence="10" type="ORF">QO010_000579</name>
</gene>
<evidence type="ECO:0000313" key="10">
    <source>
        <dbReference type="EMBL" id="MDQ0462831.1"/>
    </source>
</evidence>
<evidence type="ECO:0000256" key="6">
    <source>
        <dbReference type="SAM" id="Coils"/>
    </source>
</evidence>
<dbReference type="PROSITE" id="PS50109">
    <property type="entry name" value="HIS_KIN"/>
    <property type="match status" value="1"/>
</dbReference>
<dbReference type="EMBL" id="JAUSVS010000001">
    <property type="protein sequence ID" value="MDQ0462831.1"/>
    <property type="molecule type" value="Genomic_DNA"/>
</dbReference>
<dbReference type="PANTHER" id="PTHR45339">
    <property type="entry name" value="HYBRID SIGNAL TRANSDUCTION HISTIDINE KINASE J"/>
    <property type="match status" value="1"/>
</dbReference>
<dbReference type="SUPFAM" id="SSF55874">
    <property type="entry name" value="ATPase domain of HSP90 chaperone/DNA topoisomerase II/histidine kinase"/>
    <property type="match status" value="1"/>
</dbReference>
<sequence length="590" mass="62723">MPEDRQSIERVLRWRFQTATNRVLQVVLIYVLATITTGTVWPALWMGATLLTMFLDACLSRWALADLEDPRRMPLVYAGFAITSVVFSSVALVFLSNPTLLGVSEALLITGAIVLNTALMARGARTASLILAGPSALLLLGMPFLAPLFGHTVGLRDALPMAVGGAFYVGVLVKITRTLSAESDALRSALADRKAAMHEIEQARDAAQAANQAKSSFLATMSHEIRTPLNGVLGMAQAMAREPLSEAQRQRLDVIGQSGETLLAILNDILDLSKIEAGKLELEVADFNLEAVAHGAHAAFTAMANAKGLSFNLVIAPAARGVYRGDSVRVRQVLYNLISNAVKFTDSGHVQVAIDRTTSGVRMVVSDTGLGLDPNGIARLFDKFVQADSSTTRRFGGTGLGLAICAELCHAMGGTIQAESLQDQGSAFTVELPLERVAEAASAPGLEVCPPPPSLEERDIRVLAAEDNPVNQMVLKTLLAQLGIWPVIVDNGQAAVEAWEAGDWDAILMDVQMPVMDGPTATRAIRAKEAASGRRPVPIIALTANAMTHQVESYRAAGMTDFVAKPIRVAELLTALAAALEPAQPQALAS</sequence>
<name>A0ABU0ILE5_9CAUL</name>
<keyword evidence="3 5" id="KW-0597">Phosphoprotein</keyword>
<dbReference type="InterPro" id="IPR003594">
    <property type="entry name" value="HATPase_dom"/>
</dbReference>
<dbReference type="Pfam" id="PF02518">
    <property type="entry name" value="HATPase_c"/>
    <property type="match status" value="1"/>
</dbReference>
<keyword evidence="7" id="KW-0472">Membrane</keyword>
<comment type="caution">
    <text evidence="10">The sequence shown here is derived from an EMBL/GenBank/DDBJ whole genome shotgun (WGS) entry which is preliminary data.</text>
</comment>
<dbReference type="Gene3D" id="1.10.287.130">
    <property type="match status" value="1"/>
</dbReference>
<dbReference type="Pfam" id="PF00512">
    <property type="entry name" value="HisKA"/>
    <property type="match status" value="1"/>
</dbReference>
<feature type="transmembrane region" description="Helical" evidence="7">
    <location>
        <begin position="75"/>
        <end position="94"/>
    </location>
</feature>
<feature type="transmembrane region" description="Helical" evidence="7">
    <location>
        <begin position="100"/>
        <end position="119"/>
    </location>
</feature>
<protein>
    <recommendedName>
        <fullName evidence="2">histidine kinase</fullName>
        <ecNumber evidence="2">2.7.13.3</ecNumber>
    </recommendedName>
</protein>
<keyword evidence="10" id="KW-0808">Transferase</keyword>
<dbReference type="SUPFAM" id="SSF47384">
    <property type="entry name" value="Homodimeric domain of signal transducing histidine kinase"/>
    <property type="match status" value="1"/>
</dbReference>
<dbReference type="CDD" id="cd00082">
    <property type="entry name" value="HisKA"/>
    <property type="match status" value="1"/>
</dbReference>
<feature type="transmembrane region" description="Helical" evidence="7">
    <location>
        <begin position="126"/>
        <end position="146"/>
    </location>
</feature>
<dbReference type="SMART" id="SM00387">
    <property type="entry name" value="HATPase_c"/>
    <property type="match status" value="1"/>
</dbReference>
<evidence type="ECO:0000256" key="1">
    <source>
        <dbReference type="ARBA" id="ARBA00000085"/>
    </source>
</evidence>
<dbReference type="PANTHER" id="PTHR45339:SF1">
    <property type="entry name" value="HYBRID SIGNAL TRANSDUCTION HISTIDINE KINASE J"/>
    <property type="match status" value="1"/>
</dbReference>
<dbReference type="InterPro" id="IPR036890">
    <property type="entry name" value="HATPase_C_sf"/>
</dbReference>
<feature type="transmembrane region" description="Helical" evidence="7">
    <location>
        <begin position="158"/>
        <end position="176"/>
    </location>
</feature>
<dbReference type="Gene3D" id="3.30.565.10">
    <property type="entry name" value="Histidine kinase-like ATPase, C-terminal domain"/>
    <property type="match status" value="1"/>
</dbReference>
<feature type="domain" description="Histidine kinase" evidence="8">
    <location>
        <begin position="220"/>
        <end position="436"/>
    </location>
</feature>
<feature type="domain" description="Response regulatory" evidence="9">
    <location>
        <begin position="461"/>
        <end position="580"/>
    </location>
</feature>
<dbReference type="SMART" id="SM00448">
    <property type="entry name" value="REC"/>
    <property type="match status" value="1"/>
</dbReference>
<keyword evidence="7" id="KW-1133">Transmembrane helix</keyword>
<dbReference type="PROSITE" id="PS50110">
    <property type="entry name" value="RESPONSE_REGULATORY"/>
    <property type="match status" value="1"/>
</dbReference>
<dbReference type="CDD" id="cd17546">
    <property type="entry name" value="REC_hyHK_CKI1_RcsC-like"/>
    <property type="match status" value="1"/>
</dbReference>
<dbReference type="Pfam" id="PF00072">
    <property type="entry name" value="Response_reg"/>
    <property type="match status" value="1"/>
</dbReference>
<dbReference type="CDD" id="cd16922">
    <property type="entry name" value="HATPase_EvgS-ArcB-TorS-like"/>
    <property type="match status" value="1"/>
</dbReference>
<keyword evidence="4" id="KW-0902">Two-component regulatory system</keyword>
<evidence type="ECO:0000256" key="5">
    <source>
        <dbReference type="PROSITE-ProRule" id="PRU00169"/>
    </source>
</evidence>
<dbReference type="InterPro" id="IPR001789">
    <property type="entry name" value="Sig_transdc_resp-reg_receiver"/>
</dbReference>
<evidence type="ECO:0000256" key="7">
    <source>
        <dbReference type="SAM" id="Phobius"/>
    </source>
</evidence>
<evidence type="ECO:0000259" key="9">
    <source>
        <dbReference type="PROSITE" id="PS50110"/>
    </source>
</evidence>
<comment type="catalytic activity">
    <reaction evidence="1">
        <text>ATP + protein L-histidine = ADP + protein N-phospho-L-histidine.</text>
        <dbReference type="EC" id="2.7.13.3"/>
    </reaction>
</comment>
<keyword evidence="7" id="KW-0812">Transmembrane</keyword>
<dbReference type="SMART" id="SM00388">
    <property type="entry name" value="HisKA"/>
    <property type="match status" value="1"/>
</dbReference>
<dbReference type="InterPro" id="IPR003661">
    <property type="entry name" value="HisK_dim/P_dom"/>
</dbReference>
<dbReference type="GO" id="GO:0016301">
    <property type="term" value="F:kinase activity"/>
    <property type="evidence" value="ECO:0007669"/>
    <property type="project" value="UniProtKB-KW"/>
</dbReference>
<dbReference type="InterPro" id="IPR011006">
    <property type="entry name" value="CheY-like_superfamily"/>
</dbReference>
<organism evidence="10 11">
    <name type="scientific">Caulobacter ginsengisoli</name>
    <dbReference type="NCBI Taxonomy" id="400775"/>
    <lineage>
        <taxon>Bacteria</taxon>
        <taxon>Pseudomonadati</taxon>
        <taxon>Pseudomonadota</taxon>
        <taxon>Alphaproteobacteria</taxon>
        <taxon>Caulobacterales</taxon>
        <taxon>Caulobacteraceae</taxon>
        <taxon>Caulobacter</taxon>
    </lineage>
</organism>
<evidence type="ECO:0000259" key="8">
    <source>
        <dbReference type="PROSITE" id="PS50109"/>
    </source>
</evidence>
<dbReference type="InterPro" id="IPR036097">
    <property type="entry name" value="HisK_dim/P_sf"/>
</dbReference>
<dbReference type="InterPro" id="IPR005467">
    <property type="entry name" value="His_kinase_dom"/>
</dbReference>
<proteinExistence type="predicted"/>
<dbReference type="Proteomes" id="UP001228905">
    <property type="component" value="Unassembled WGS sequence"/>
</dbReference>
<accession>A0ABU0ILE5</accession>
<reference evidence="10 11" key="1">
    <citation type="submission" date="2023-07" db="EMBL/GenBank/DDBJ databases">
        <title>Genomic Encyclopedia of Type Strains, Phase IV (KMG-IV): sequencing the most valuable type-strain genomes for metagenomic binning, comparative biology and taxonomic classification.</title>
        <authorList>
            <person name="Goeker M."/>
        </authorList>
    </citation>
    <scope>NUCLEOTIDE SEQUENCE [LARGE SCALE GENOMIC DNA]</scope>
    <source>
        <strain evidence="10 11">DSM 18695</strain>
    </source>
</reference>